<name>A0A392VSE2_9FABA</name>
<comment type="caution">
    <text evidence="1">The sequence shown here is derived from an EMBL/GenBank/DDBJ whole genome shotgun (WGS) entry which is preliminary data.</text>
</comment>
<keyword evidence="2" id="KW-1185">Reference proteome</keyword>
<accession>A0A392VSE2</accession>
<reference evidence="1 2" key="1">
    <citation type="journal article" date="2018" name="Front. Plant Sci.">
        <title>Red Clover (Trifolium pratense) and Zigzag Clover (T. medium) - A Picture of Genomic Similarities and Differences.</title>
        <authorList>
            <person name="Dluhosova J."/>
            <person name="Istvanek J."/>
            <person name="Nedelnik J."/>
            <person name="Repkova J."/>
        </authorList>
    </citation>
    <scope>NUCLEOTIDE SEQUENCE [LARGE SCALE GENOMIC DNA]</scope>
    <source>
        <strain evidence="2">cv. 10/8</strain>
        <tissue evidence="1">Leaf</tissue>
    </source>
</reference>
<proteinExistence type="predicted"/>
<evidence type="ECO:0000313" key="2">
    <source>
        <dbReference type="Proteomes" id="UP000265520"/>
    </source>
</evidence>
<sequence length="37" mass="3883">MAESLPSTGDIWRQLATLATTGDPVATTSPGDIWLPL</sequence>
<evidence type="ECO:0000313" key="1">
    <source>
        <dbReference type="EMBL" id="MCI90413.1"/>
    </source>
</evidence>
<feature type="non-terminal residue" evidence="1">
    <location>
        <position position="37"/>
    </location>
</feature>
<organism evidence="1 2">
    <name type="scientific">Trifolium medium</name>
    <dbReference type="NCBI Taxonomy" id="97028"/>
    <lineage>
        <taxon>Eukaryota</taxon>
        <taxon>Viridiplantae</taxon>
        <taxon>Streptophyta</taxon>
        <taxon>Embryophyta</taxon>
        <taxon>Tracheophyta</taxon>
        <taxon>Spermatophyta</taxon>
        <taxon>Magnoliopsida</taxon>
        <taxon>eudicotyledons</taxon>
        <taxon>Gunneridae</taxon>
        <taxon>Pentapetalae</taxon>
        <taxon>rosids</taxon>
        <taxon>fabids</taxon>
        <taxon>Fabales</taxon>
        <taxon>Fabaceae</taxon>
        <taxon>Papilionoideae</taxon>
        <taxon>50 kb inversion clade</taxon>
        <taxon>NPAAA clade</taxon>
        <taxon>Hologalegina</taxon>
        <taxon>IRL clade</taxon>
        <taxon>Trifolieae</taxon>
        <taxon>Trifolium</taxon>
    </lineage>
</organism>
<dbReference type="EMBL" id="LXQA011243996">
    <property type="protein sequence ID" value="MCI90413.1"/>
    <property type="molecule type" value="Genomic_DNA"/>
</dbReference>
<protein>
    <submittedName>
        <fullName evidence="1">Uncharacterized protein</fullName>
    </submittedName>
</protein>
<dbReference type="AlphaFoldDB" id="A0A392VSE2"/>
<dbReference type="Proteomes" id="UP000265520">
    <property type="component" value="Unassembled WGS sequence"/>
</dbReference>